<evidence type="ECO:0000313" key="2">
    <source>
        <dbReference type="EMBL" id="CAK9266806.1"/>
    </source>
</evidence>
<dbReference type="Proteomes" id="UP001497444">
    <property type="component" value="Chromosome 19"/>
</dbReference>
<protein>
    <submittedName>
        <fullName evidence="2">Uncharacterized protein</fullName>
    </submittedName>
</protein>
<accession>A0ABP0WKU2</accession>
<proteinExistence type="predicted"/>
<gene>
    <name evidence="2" type="ORF">CSSPJE1EN1_LOCUS12284</name>
</gene>
<sequence length="72" mass="7741">MRETAQRTTRVAGDSTVASSLSTGTIPDGHDDNAPACKSRRRVFSDIREFLGGRGPGKKGHLEKGISYHVVT</sequence>
<keyword evidence="3" id="KW-1185">Reference proteome</keyword>
<reference evidence="2" key="1">
    <citation type="submission" date="2024-02" db="EMBL/GenBank/DDBJ databases">
        <authorList>
            <consortium name="ELIXIR-Norway"/>
            <consortium name="Elixir Norway"/>
        </authorList>
    </citation>
    <scope>NUCLEOTIDE SEQUENCE</scope>
</reference>
<dbReference type="EMBL" id="OZ020114">
    <property type="protein sequence ID" value="CAK9266806.1"/>
    <property type="molecule type" value="Genomic_DNA"/>
</dbReference>
<feature type="compositionally biased region" description="Polar residues" evidence="1">
    <location>
        <begin position="16"/>
        <end position="25"/>
    </location>
</feature>
<feature type="region of interest" description="Disordered" evidence="1">
    <location>
        <begin position="1"/>
        <end position="39"/>
    </location>
</feature>
<evidence type="ECO:0000256" key="1">
    <source>
        <dbReference type="SAM" id="MobiDB-lite"/>
    </source>
</evidence>
<organism evidence="2 3">
    <name type="scientific">Sphagnum jensenii</name>
    <dbReference type="NCBI Taxonomy" id="128206"/>
    <lineage>
        <taxon>Eukaryota</taxon>
        <taxon>Viridiplantae</taxon>
        <taxon>Streptophyta</taxon>
        <taxon>Embryophyta</taxon>
        <taxon>Bryophyta</taxon>
        <taxon>Sphagnophytina</taxon>
        <taxon>Sphagnopsida</taxon>
        <taxon>Sphagnales</taxon>
        <taxon>Sphagnaceae</taxon>
        <taxon>Sphagnum</taxon>
    </lineage>
</organism>
<name>A0ABP0WKU2_9BRYO</name>
<evidence type="ECO:0000313" key="3">
    <source>
        <dbReference type="Proteomes" id="UP001497444"/>
    </source>
</evidence>